<comment type="caution">
    <text evidence="3">The sequence shown here is derived from an EMBL/GenBank/DDBJ whole genome shotgun (WGS) entry which is preliminary data.</text>
</comment>
<feature type="transmembrane region" description="Helical" evidence="2">
    <location>
        <begin position="231"/>
        <end position="252"/>
    </location>
</feature>
<gene>
    <name evidence="3" type="ORF">CYMTET_16553</name>
</gene>
<keyword evidence="4" id="KW-1185">Reference proteome</keyword>
<dbReference type="EMBL" id="LGRX02007301">
    <property type="protein sequence ID" value="KAK3275305.1"/>
    <property type="molecule type" value="Genomic_DNA"/>
</dbReference>
<organism evidence="3 4">
    <name type="scientific">Cymbomonas tetramitiformis</name>
    <dbReference type="NCBI Taxonomy" id="36881"/>
    <lineage>
        <taxon>Eukaryota</taxon>
        <taxon>Viridiplantae</taxon>
        <taxon>Chlorophyta</taxon>
        <taxon>Pyramimonadophyceae</taxon>
        <taxon>Pyramimonadales</taxon>
        <taxon>Pyramimonadaceae</taxon>
        <taxon>Cymbomonas</taxon>
    </lineage>
</organism>
<dbReference type="Gene3D" id="2.60.40.1180">
    <property type="entry name" value="Golgi alpha-mannosidase II"/>
    <property type="match status" value="1"/>
</dbReference>
<sequence>ASNFRDHVPSFARSLYSGAVNHWASVVMHGPLVLDSDSGPRIAGSSSNARGLISIDIPSGKLGAVTIKKSEEYYGLLHLSKGVQKDAKVVATDFAGTSTHCLTSTAFRNPDSSYALMLSNFCGGEQWISINIDTPKAHAEGRHISTFLPEGLSTVVLGKDVLCSAQLVSSARLAAQGTGMQPPAPGRGFEDPQTTKDRSDEDHSNNPDKGRDDEGGNKGSSGSSWFTVFKLIAYLFLAVVTFFAMKSLLWICKRRVDAMRSPGSLATPMMSTSADPSFISVDFDTEVAEEPRSLLELFQVAPTPTDAGYTKMDSGT</sequence>
<reference evidence="3 4" key="1">
    <citation type="journal article" date="2015" name="Genome Biol. Evol.">
        <title>Comparative Genomics of a Bacterivorous Green Alga Reveals Evolutionary Causalities and Consequences of Phago-Mixotrophic Mode of Nutrition.</title>
        <authorList>
            <person name="Burns J.A."/>
            <person name="Paasch A."/>
            <person name="Narechania A."/>
            <person name="Kim E."/>
        </authorList>
    </citation>
    <scope>NUCLEOTIDE SEQUENCE [LARGE SCALE GENOMIC DNA]</scope>
    <source>
        <strain evidence="3 4">PLY_AMNH</strain>
    </source>
</reference>
<protein>
    <submittedName>
        <fullName evidence="3">Uncharacterized protein</fullName>
    </submittedName>
</protein>
<dbReference type="Proteomes" id="UP001190700">
    <property type="component" value="Unassembled WGS sequence"/>
</dbReference>
<keyword evidence="2" id="KW-0812">Transmembrane</keyword>
<feature type="region of interest" description="Disordered" evidence="1">
    <location>
        <begin position="176"/>
        <end position="221"/>
    </location>
</feature>
<proteinExistence type="predicted"/>
<dbReference type="AlphaFoldDB" id="A0AAE0GBR7"/>
<evidence type="ECO:0000313" key="3">
    <source>
        <dbReference type="EMBL" id="KAK3275305.1"/>
    </source>
</evidence>
<evidence type="ECO:0000313" key="4">
    <source>
        <dbReference type="Proteomes" id="UP001190700"/>
    </source>
</evidence>
<feature type="compositionally biased region" description="Basic and acidic residues" evidence="1">
    <location>
        <begin position="188"/>
        <end position="216"/>
    </location>
</feature>
<name>A0AAE0GBR7_9CHLO</name>
<dbReference type="Gene3D" id="3.20.20.80">
    <property type="entry name" value="Glycosidases"/>
    <property type="match status" value="1"/>
</dbReference>
<keyword evidence="2" id="KW-0472">Membrane</keyword>
<accession>A0AAE0GBR7</accession>
<feature type="non-terminal residue" evidence="3">
    <location>
        <position position="1"/>
    </location>
</feature>
<dbReference type="InterPro" id="IPR013780">
    <property type="entry name" value="Glyco_hydro_b"/>
</dbReference>
<keyword evidence="2" id="KW-1133">Transmembrane helix</keyword>
<evidence type="ECO:0000256" key="1">
    <source>
        <dbReference type="SAM" id="MobiDB-lite"/>
    </source>
</evidence>
<evidence type="ECO:0000256" key="2">
    <source>
        <dbReference type="SAM" id="Phobius"/>
    </source>
</evidence>